<dbReference type="Proteomes" id="UP000000305">
    <property type="component" value="Unassembled WGS sequence"/>
</dbReference>
<gene>
    <name evidence="1" type="ORF">DAPPUDRAFT_232681</name>
</gene>
<protein>
    <submittedName>
        <fullName evidence="1">Uncharacterized protein</fullName>
    </submittedName>
</protein>
<dbReference type="InParanoid" id="E9FRD9"/>
<dbReference type="KEGG" id="dpx:DAPPUDRAFT_232681"/>
<proteinExistence type="predicted"/>
<evidence type="ECO:0000313" key="1">
    <source>
        <dbReference type="EMBL" id="EFX90147.1"/>
    </source>
</evidence>
<keyword evidence="2" id="KW-1185">Reference proteome</keyword>
<organism evidence="1 2">
    <name type="scientific">Daphnia pulex</name>
    <name type="common">Water flea</name>
    <dbReference type="NCBI Taxonomy" id="6669"/>
    <lineage>
        <taxon>Eukaryota</taxon>
        <taxon>Metazoa</taxon>
        <taxon>Ecdysozoa</taxon>
        <taxon>Arthropoda</taxon>
        <taxon>Crustacea</taxon>
        <taxon>Branchiopoda</taxon>
        <taxon>Diplostraca</taxon>
        <taxon>Cladocera</taxon>
        <taxon>Anomopoda</taxon>
        <taxon>Daphniidae</taxon>
        <taxon>Daphnia</taxon>
    </lineage>
</organism>
<dbReference type="HOGENOM" id="CLU_2500150_0_0_1"/>
<sequence>MAQDPVDCYADEPSTEILPFLSVTKPARLGLTGAKHGPVHNAYAENVFENNTHRNSDYKSFRSLRLFGVELFPIVSRAVSAIVQEK</sequence>
<evidence type="ECO:0000313" key="2">
    <source>
        <dbReference type="Proteomes" id="UP000000305"/>
    </source>
</evidence>
<accession>E9FRD9</accession>
<name>E9FRD9_DAPPU</name>
<dbReference type="AlphaFoldDB" id="E9FRD9"/>
<reference evidence="1 2" key="1">
    <citation type="journal article" date="2011" name="Science">
        <title>The ecoresponsive genome of Daphnia pulex.</title>
        <authorList>
            <person name="Colbourne J.K."/>
            <person name="Pfrender M.E."/>
            <person name="Gilbert D."/>
            <person name="Thomas W.K."/>
            <person name="Tucker A."/>
            <person name="Oakley T.H."/>
            <person name="Tokishita S."/>
            <person name="Aerts A."/>
            <person name="Arnold G.J."/>
            <person name="Basu M.K."/>
            <person name="Bauer D.J."/>
            <person name="Caceres C.E."/>
            <person name="Carmel L."/>
            <person name="Casola C."/>
            <person name="Choi J.H."/>
            <person name="Detter J.C."/>
            <person name="Dong Q."/>
            <person name="Dusheyko S."/>
            <person name="Eads B.D."/>
            <person name="Frohlich T."/>
            <person name="Geiler-Samerotte K.A."/>
            <person name="Gerlach D."/>
            <person name="Hatcher P."/>
            <person name="Jogdeo S."/>
            <person name="Krijgsveld J."/>
            <person name="Kriventseva E.V."/>
            <person name="Kultz D."/>
            <person name="Laforsch C."/>
            <person name="Lindquist E."/>
            <person name="Lopez J."/>
            <person name="Manak J.R."/>
            <person name="Muller J."/>
            <person name="Pangilinan J."/>
            <person name="Patwardhan R.P."/>
            <person name="Pitluck S."/>
            <person name="Pritham E.J."/>
            <person name="Rechtsteiner A."/>
            <person name="Rho M."/>
            <person name="Rogozin I.B."/>
            <person name="Sakarya O."/>
            <person name="Salamov A."/>
            <person name="Schaack S."/>
            <person name="Shapiro H."/>
            <person name="Shiga Y."/>
            <person name="Skalitzky C."/>
            <person name="Smith Z."/>
            <person name="Souvorov A."/>
            <person name="Sung W."/>
            <person name="Tang Z."/>
            <person name="Tsuchiya D."/>
            <person name="Tu H."/>
            <person name="Vos H."/>
            <person name="Wang M."/>
            <person name="Wolf Y.I."/>
            <person name="Yamagata H."/>
            <person name="Yamada T."/>
            <person name="Ye Y."/>
            <person name="Shaw J.R."/>
            <person name="Andrews J."/>
            <person name="Crease T.J."/>
            <person name="Tang H."/>
            <person name="Lucas S.M."/>
            <person name="Robertson H.M."/>
            <person name="Bork P."/>
            <person name="Koonin E.V."/>
            <person name="Zdobnov E.M."/>
            <person name="Grigoriev I.V."/>
            <person name="Lynch M."/>
            <person name="Boore J.L."/>
        </authorList>
    </citation>
    <scope>NUCLEOTIDE SEQUENCE [LARGE SCALE GENOMIC DNA]</scope>
</reference>
<dbReference type="EMBL" id="GL732523">
    <property type="protein sequence ID" value="EFX90147.1"/>
    <property type="molecule type" value="Genomic_DNA"/>
</dbReference>